<dbReference type="EMBL" id="MLJW01004127">
    <property type="protein sequence ID" value="OIQ70590.1"/>
    <property type="molecule type" value="Genomic_DNA"/>
</dbReference>
<dbReference type="AlphaFoldDB" id="A0A1J5PGN4"/>
<gene>
    <name evidence="1" type="ORF">GALL_477950</name>
</gene>
<dbReference type="AntiFam" id="ANF00149">
    <property type="entry name" value="Shadow ORF (opposite cshA)"/>
</dbReference>
<sequence length="147" mass="16152">MKVGVLVLRALVIDYVGDSFDIKSACRNLSCNEGIDLSITESPDRLFSRALPEIAMYRSSGKASLDEFVRDFLRGPFGAAEDNRRTSAFGLQNPGQHLDFVHGVGAGDVLFHCGHGLTGIIWILGPDVGRLIHELSGQCYDFAWHRC</sequence>
<name>A0A1J5PGN4_9ZZZZ</name>
<organism evidence="1">
    <name type="scientific">mine drainage metagenome</name>
    <dbReference type="NCBI Taxonomy" id="410659"/>
    <lineage>
        <taxon>unclassified sequences</taxon>
        <taxon>metagenomes</taxon>
        <taxon>ecological metagenomes</taxon>
    </lineage>
</organism>
<proteinExistence type="predicted"/>
<comment type="caution">
    <text evidence="1">The sequence shown here is derived from an EMBL/GenBank/DDBJ whole genome shotgun (WGS) entry which is preliminary data.</text>
</comment>
<evidence type="ECO:0000313" key="1">
    <source>
        <dbReference type="EMBL" id="OIQ70590.1"/>
    </source>
</evidence>
<accession>A0A1J5PGN4</accession>
<reference evidence="1" key="1">
    <citation type="submission" date="2016-10" db="EMBL/GenBank/DDBJ databases">
        <title>Sequence of Gallionella enrichment culture.</title>
        <authorList>
            <person name="Poehlein A."/>
            <person name="Muehling M."/>
            <person name="Daniel R."/>
        </authorList>
    </citation>
    <scope>NUCLEOTIDE SEQUENCE</scope>
</reference>
<protein>
    <submittedName>
        <fullName evidence="1">Uncharacterized protein</fullName>
    </submittedName>
</protein>